<evidence type="ECO:0000313" key="6">
    <source>
        <dbReference type="EMBL" id="GGG87611.1"/>
    </source>
</evidence>
<dbReference type="PROSITE" id="PS50932">
    <property type="entry name" value="HTH_LACI_2"/>
    <property type="match status" value="1"/>
</dbReference>
<keyword evidence="1" id="KW-0678">Repressor</keyword>
<dbReference type="Proteomes" id="UP000617145">
    <property type="component" value="Unassembled WGS sequence"/>
</dbReference>
<dbReference type="PANTHER" id="PTHR30146:SF95">
    <property type="entry name" value="RIBOSE OPERON REPRESSOR"/>
    <property type="match status" value="1"/>
</dbReference>
<gene>
    <name evidence="6" type="ORF">GCM10011415_42750</name>
</gene>
<evidence type="ECO:0000259" key="5">
    <source>
        <dbReference type="PROSITE" id="PS50932"/>
    </source>
</evidence>
<keyword evidence="4" id="KW-0804">Transcription</keyword>
<feature type="domain" description="HTH lacI-type" evidence="5">
    <location>
        <begin position="4"/>
        <end position="57"/>
    </location>
</feature>
<dbReference type="PANTHER" id="PTHR30146">
    <property type="entry name" value="LACI-RELATED TRANSCRIPTIONAL REPRESSOR"/>
    <property type="match status" value="1"/>
</dbReference>
<evidence type="ECO:0000256" key="2">
    <source>
        <dbReference type="ARBA" id="ARBA00023015"/>
    </source>
</evidence>
<organism evidence="6 7">
    <name type="scientific">Salipiger pallidus</name>
    <dbReference type="NCBI Taxonomy" id="1775170"/>
    <lineage>
        <taxon>Bacteria</taxon>
        <taxon>Pseudomonadati</taxon>
        <taxon>Pseudomonadota</taxon>
        <taxon>Alphaproteobacteria</taxon>
        <taxon>Rhodobacterales</taxon>
        <taxon>Roseobacteraceae</taxon>
        <taxon>Salipiger</taxon>
    </lineage>
</organism>
<name>A0A8J2ZPV9_9RHOB</name>
<dbReference type="SMART" id="SM00354">
    <property type="entry name" value="HTH_LACI"/>
    <property type="match status" value="1"/>
</dbReference>
<dbReference type="RefSeq" id="WP_188792208.1">
    <property type="nucleotide sequence ID" value="NZ_BMJV01000015.1"/>
</dbReference>
<dbReference type="SUPFAM" id="SSF47413">
    <property type="entry name" value="lambda repressor-like DNA-binding domains"/>
    <property type="match status" value="1"/>
</dbReference>
<dbReference type="SUPFAM" id="SSF53822">
    <property type="entry name" value="Periplasmic binding protein-like I"/>
    <property type="match status" value="1"/>
</dbReference>
<dbReference type="Gene3D" id="1.10.260.40">
    <property type="entry name" value="lambda repressor-like DNA-binding domains"/>
    <property type="match status" value="1"/>
</dbReference>
<evidence type="ECO:0000256" key="1">
    <source>
        <dbReference type="ARBA" id="ARBA00022491"/>
    </source>
</evidence>
<evidence type="ECO:0000256" key="4">
    <source>
        <dbReference type="ARBA" id="ARBA00023163"/>
    </source>
</evidence>
<dbReference type="Gene3D" id="3.40.50.2300">
    <property type="match status" value="2"/>
</dbReference>
<dbReference type="Pfam" id="PF13377">
    <property type="entry name" value="Peripla_BP_3"/>
    <property type="match status" value="1"/>
</dbReference>
<dbReference type="GO" id="GO:0003700">
    <property type="term" value="F:DNA-binding transcription factor activity"/>
    <property type="evidence" value="ECO:0007669"/>
    <property type="project" value="TreeGrafter"/>
</dbReference>
<dbReference type="InterPro" id="IPR010982">
    <property type="entry name" value="Lambda_DNA-bd_dom_sf"/>
</dbReference>
<dbReference type="AlphaFoldDB" id="A0A8J2ZPV9"/>
<dbReference type="Pfam" id="PF00356">
    <property type="entry name" value="LacI"/>
    <property type="match status" value="1"/>
</dbReference>
<proteinExistence type="predicted"/>
<dbReference type="CDD" id="cd01392">
    <property type="entry name" value="HTH_LacI"/>
    <property type="match status" value="1"/>
</dbReference>
<dbReference type="CDD" id="cd06278">
    <property type="entry name" value="PBP1_LacI-like"/>
    <property type="match status" value="1"/>
</dbReference>
<dbReference type="InterPro" id="IPR046335">
    <property type="entry name" value="LacI/GalR-like_sensor"/>
</dbReference>
<keyword evidence="2" id="KW-0805">Transcription regulation</keyword>
<keyword evidence="7" id="KW-1185">Reference proteome</keyword>
<dbReference type="InterPro" id="IPR028082">
    <property type="entry name" value="Peripla_BP_I"/>
</dbReference>
<accession>A0A8J2ZPV9</accession>
<protein>
    <submittedName>
        <fullName evidence="6">Transcriptional regulator</fullName>
    </submittedName>
</protein>
<dbReference type="EMBL" id="BMJV01000015">
    <property type="protein sequence ID" value="GGG87611.1"/>
    <property type="molecule type" value="Genomic_DNA"/>
</dbReference>
<reference evidence="6" key="1">
    <citation type="journal article" date="2014" name="Int. J. Syst. Evol. Microbiol.">
        <title>Complete genome sequence of Corynebacterium casei LMG S-19264T (=DSM 44701T), isolated from a smear-ripened cheese.</title>
        <authorList>
            <consortium name="US DOE Joint Genome Institute (JGI-PGF)"/>
            <person name="Walter F."/>
            <person name="Albersmeier A."/>
            <person name="Kalinowski J."/>
            <person name="Ruckert C."/>
        </authorList>
    </citation>
    <scope>NUCLEOTIDE SEQUENCE</scope>
    <source>
        <strain evidence="6">CGMCC 1.15762</strain>
    </source>
</reference>
<reference evidence="6" key="2">
    <citation type="submission" date="2020-09" db="EMBL/GenBank/DDBJ databases">
        <authorList>
            <person name="Sun Q."/>
            <person name="Zhou Y."/>
        </authorList>
    </citation>
    <scope>NUCLEOTIDE SEQUENCE</scope>
    <source>
        <strain evidence="6">CGMCC 1.15762</strain>
    </source>
</reference>
<dbReference type="GO" id="GO:0000976">
    <property type="term" value="F:transcription cis-regulatory region binding"/>
    <property type="evidence" value="ECO:0007669"/>
    <property type="project" value="TreeGrafter"/>
</dbReference>
<comment type="caution">
    <text evidence="6">The sequence shown here is derived from an EMBL/GenBank/DDBJ whole genome shotgun (WGS) entry which is preliminary data.</text>
</comment>
<evidence type="ECO:0000313" key="7">
    <source>
        <dbReference type="Proteomes" id="UP000617145"/>
    </source>
</evidence>
<dbReference type="InterPro" id="IPR000843">
    <property type="entry name" value="HTH_LacI"/>
</dbReference>
<evidence type="ECO:0000256" key="3">
    <source>
        <dbReference type="ARBA" id="ARBA00023125"/>
    </source>
</evidence>
<keyword evidence="3" id="KW-0238">DNA-binding</keyword>
<sequence length="327" mass="35380">MPKITAKLIADRAGVSVTAVSRAFQPSAPLAAEKRAEILRIAREMGYVPPSGRSLDQLGTQSVSLVAGDLTNPFYAGVLELLSLELHRIGRRLMLHAVPPGETVDVAMEQVLGYRSDAAIVTSARMSSGLVARCREANLPVVLLNRIQPDSRMTAVTCDNHAGGRLIASRFLEAGRRRIGHMTGVADTSTHIERARGFLGRLEEARRAPVVTDCGGFSYAEGLAAAHRMLDGRVRPDAVFCENDVMALALIDAAKARGLRVPQDLSVIGFDDIPMAGWESYRLTTVRQPIRRMVAETLALIDEQRRGVVPGGAIRVLPVEMITRDTG</sequence>